<organism evidence="2 3">
    <name type="scientific">Hydnum rufescens UP504</name>
    <dbReference type="NCBI Taxonomy" id="1448309"/>
    <lineage>
        <taxon>Eukaryota</taxon>
        <taxon>Fungi</taxon>
        <taxon>Dikarya</taxon>
        <taxon>Basidiomycota</taxon>
        <taxon>Agaricomycotina</taxon>
        <taxon>Agaricomycetes</taxon>
        <taxon>Cantharellales</taxon>
        <taxon>Hydnaceae</taxon>
        <taxon>Hydnum</taxon>
    </lineage>
</organism>
<accession>A0A9P6DXN0</accession>
<protein>
    <recommendedName>
        <fullName evidence="4">Secreted protein</fullName>
    </recommendedName>
</protein>
<dbReference type="Proteomes" id="UP000886523">
    <property type="component" value="Unassembled WGS sequence"/>
</dbReference>
<feature type="chain" id="PRO_5040425494" description="Secreted protein" evidence="1">
    <location>
        <begin position="31"/>
        <end position="87"/>
    </location>
</feature>
<name>A0A9P6DXN0_9AGAM</name>
<feature type="signal peptide" evidence="1">
    <location>
        <begin position="1"/>
        <end position="30"/>
    </location>
</feature>
<dbReference type="EMBL" id="MU128930">
    <property type="protein sequence ID" value="KAF9517612.1"/>
    <property type="molecule type" value="Genomic_DNA"/>
</dbReference>
<evidence type="ECO:0000313" key="3">
    <source>
        <dbReference type="Proteomes" id="UP000886523"/>
    </source>
</evidence>
<reference evidence="2" key="1">
    <citation type="journal article" date="2020" name="Nat. Commun.">
        <title>Large-scale genome sequencing of mycorrhizal fungi provides insights into the early evolution of symbiotic traits.</title>
        <authorList>
            <person name="Miyauchi S."/>
            <person name="Kiss E."/>
            <person name="Kuo A."/>
            <person name="Drula E."/>
            <person name="Kohler A."/>
            <person name="Sanchez-Garcia M."/>
            <person name="Morin E."/>
            <person name="Andreopoulos B."/>
            <person name="Barry K.W."/>
            <person name="Bonito G."/>
            <person name="Buee M."/>
            <person name="Carver A."/>
            <person name="Chen C."/>
            <person name="Cichocki N."/>
            <person name="Clum A."/>
            <person name="Culley D."/>
            <person name="Crous P.W."/>
            <person name="Fauchery L."/>
            <person name="Girlanda M."/>
            <person name="Hayes R.D."/>
            <person name="Keri Z."/>
            <person name="LaButti K."/>
            <person name="Lipzen A."/>
            <person name="Lombard V."/>
            <person name="Magnuson J."/>
            <person name="Maillard F."/>
            <person name="Murat C."/>
            <person name="Nolan M."/>
            <person name="Ohm R.A."/>
            <person name="Pangilinan J."/>
            <person name="Pereira M.F."/>
            <person name="Perotto S."/>
            <person name="Peter M."/>
            <person name="Pfister S."/>
            <person name="Riley R."/>
            <person name="Sitrit Y."/>
            <person name="Stielow J.B."/>
            <person name="Szollosi G."/>
            <person name="Zifcakova L."/>
            <person name="Stursova M."/>
            <person name="Spatafora J.W."/>
            <person name="Tedersoo L."/>
            <person name="Vaario L.M."/>
            <person name="Yamada A."/>
            <person name="Yan M."/>
            <person name="Wang P."/>
            <person name="Xu J."/>
            <person name="Bruns T."/>
            <person name="Baldrian P."/>
            <person name="Vilgalys R."/>
            <person name="Dunand C."/>
            <person name="Henrissat B."/>
            <person name="Grigoriev I.V."/>
            <person name="Hibbett D."/>
            <person name="Nagy L.G."/>
            <person name="Martin F.M."/>
        </authorList>
    </citation>
    <scope>NUCLEOTIDE SEQUENCE</scope>
    <source>
        <strain evidence="2">UP504</strain>
    </source>
</reference>
<dbReference type="AlphaFoldDB" id="A0A9P6DXN0"/>
<evidence type="ECO:0008006" key="4">
    <source>
        <dbReference type="Google" id="ProtNLM"/>
    </source>
</evidence>
<keyword evidence="1" id="KW-0732">Signal</keyword>
<evidence type="ECO:0000313" key="2">
    <source>
        <dbReference type="EMBL" id="KAF9517612.1"/>
    </source>
</evidence>
<evidence type="ECO:0000256" key="1">
    <source>
        <dbReference type="SAM" id="SignalP"/>
    </source>
</evidence>
<comment type="caution">
    <text evidence="2">The sequence shown here is derived from an EMBL/GenBank/DDBJ whole genome shotgun (WGS) entry which is preliminary data.</text>
</comment>
<gene>
    <name evidence="2" type="ORF">BS47DRAFT_1339146</name>
</gene>
<keyword evidence="3" id="KW-1185">Reference proteome</keyword>
<sequence>MLSGGTVVHLCMRFTISLLLFLRSLCNVRCEMGGTDGGDLFDRNRDCTVAASTLFRTLLLFPFADRGGLEKLDFTDGSLETEAVFGL</sequence>
<proteinExistence type="predicted"/>
<feature type="non-terminal residue" evidence="2">
    <location>
        <position position="87"/>
    </location>
</feature>